<name>X1HP24_9ZZZZ</name>
<evidence type="ECO:0000256" key="1">
    <source>
        <dbReference type="SAM" id="Coils"/>
    </source>
</evidence>
<reference evidence="2" key="1">
    <citation type="journal article" date="2014" name="Front. Microbiol.">
        <title>High frequency of phylogenetically diverse reductive dehalogenase-homologous genes in deep subseafloor sedimentary metagenomes.</title>
        <authorList>
            <person name="Kawai M."/>
            <person name="Futagami T."/>
            <person name="Toyoda A."/>
            <person name="Takaki Y."/>
            <person name="Nishi S."/>
            <person name="Hori S."/>
            <person name="Arai W."/>
            <person name="Tsubouchi T."/>
            <person name="Morono Y."/>
            <person name="Uchiyama I."/>
            <person name="Ito T."/>
            <person name="Fujiyama A."/>
            <person name="Inagaki F."/>
            <person name="Takami H."/>
        </authorList>
    </citation>
    <scope>NUCLEOTIDE SEQUENCE</scope>
    <source>
        <strain evidence="2">Expedition CK06-06</strain>
    </source>
</reference>
<accession>X1HP24</accession>
<dbReference type="Pfam" id="PF00106">
    <property type="entry name" value="adh_short"/>
    <property type="match status" value="1"/>
</dbReference>
<dbReference type="EMBL" id="BARU01021278">
    <property type="protein sequence ID" value="GAH58805.1"/>
    <property type="molecule type" value="Genomic_DNA"/>
</dbReference>
<dbReference type="AlphaFoldDB" id="X1HP24"/>
<dbReference type="GO" id="GO:0005789">
    <property type="term" value="C:endoplasmic reticulum membrane"/>
    <property type="evidence" value="ECO:0007669"/>
    <property type="project" value="TreeGrafter"/>
</dbReference>
<evidence type="ECO:0008006" key="3">
    <source>
        <dbReference type="Google" id="ProtNLM"/>
    </source>
</evidence>
<evidence type="ECO:0000313" key="2">
    <source>
        <dbReference type="EMBL" id="GAH58805.1"/>
    </source>
</evidence>
<dbReference type="GO" id="GO:0006666">
    <property type="term" value="P:3-keto-sphinganine metabolic process"/>
    <property type="evidence" value="ECO:0007669"/>
    <property type="project" value="TreeGrafter"/>
</dbReference>
<comment type="caution">
    <text evidence="2">The sequence shown here is derived from an EMBL/GenBank/DDBJ whole genome shotgun (WGS) entry which is preliminary data.</text>
</comment>
<dbReference type="Gene3D" id="3.40.50.720">
    <property type="entry name" value="NAD(P)-binding Rossmann-like Domain"/>
    <property type="match status" value="1"/>
</dbReference>
<proteinExistence type="predicted"/>
<dbReference type="PANTHER" id="PTHR43550">
    <property type="entry name" value="3-KETODIHYDROSPHINGOSINE REDUCTASE"/>
    <property type="match status" value="1"/>
</dbReference>
<dbReference type="SUPFAM" id="SSF51735">
    <property type="entry name" value="NAD(P)-binding Rossmann-fold domains"/>
    <property type="match status" value="1"/>
</dbReference>
<dbReference type="GO" id="GO:0030148">
    <property type="term" value="P:sphingolipid biosynthetic process"/>
    <property type="evidence" value="ECO:0007669"/>
    <property type="project" value="TreeGrafter"/>
</dbReference>
<sequence>MVKEKLMEKQPFKGKIAVIPGGSKGMGRATAKDFYLLGGSVCIIARGMDALKSAEEEVKKLKTDNSQFVEIISCDTTDMDKLTPLLTDFINKHGIPDYLFNFVGYFYFSEKYYDQFTEEYMEHIKKDLELLAVQNSDPEVKDREYAYINAILPIKALVEIYRRKLKEE</sequence>
<dbReference type="PANTHER" id="PTHR43550:SF3">
    <property type="entry name" value="3-KETODIHYDROSPHINGOSINE REDUCTASE"/>
    <property type="match status" value="1"/>
</dbReference>
<dbReference type="GO" id="GO:0047560">
    <property type="term" value="F:3-dehydrosphinganine reductase activity"/>
    <property type="evidence" value="ECO:0007669"/>
    <property type="project" value="TreeGrafter"/>
</dbReference>
<feature type="coiled-coil region" evidence="1">
    <location>
        <begin position="44"/>
        <end position="71"/>
    </location>
</feature>
<keyword evidence="1" id="KW-0175">Coiled coil</keyword>
<dbReference type="InterPro" id="IPR036291">
    <property type="entry name" value="NAD(P)-bd_dom_sf"/>
</dbReference>
<organism evidence="2">
    <name type="scientific">marine sediment metagenome</name>
    <dbReference type="NCBI Taxonomy" id="412755"/>
    <lineage>
        <taxon>unclassified sequences</taxon>
        <taxon>metagenomes</taxon>
        <taxon>ecological metagenomes</taxon>
    </lineage>
</organism>
<dbReference type="InterPro" id="IPR002347">
    <property type="entry name" value="SDR_fam"/>
</dbReference>
<protein>
    <recommendedName>
        <fullName evidence="3">SDR family NAD(P)-dependent oxidoreductase</fullName>
    </recommendedName>
</protein>
<gene>
    <name evidence="2" type="ORF">S03H2_34838</name>
</gene>